<evidence type="ECO:0000313" key="5">
    <source>
        <dbReference type="Proteomes" id="UP000295388"/>
    </source>
</evidence>
<evidence type="ECO:0000256" key="1">
    <source>
        <dbReference type="ARBA" id="ARBA00022679"/>
    </source>
</evidence>
<keyword evidence="5" id="KW-1185">Reference proteome</keyword>
<sequence>MGFEVRRAVPEDAAGIAAVWAAAVPYLVKTAKGIEAELRVRGSSRAQLVAVDGGRVVGSGSAYLPDPADVAPRVRFSVQVPPIERGRGVGSDLTTAAIEAAVEAGARSLLVVVADDEQSKAFAEHRGFAIGREMSHSRAELAEVPAPAEVPSGLRLVDFGELTPQQVYDATTAVAGGDPSGLSHVPPYDEWVAGGWSNPDLRRDLSVALLDGSAVVSFVATTADPERKVIWSNLTGTVPAYRGRGLAKVVKSHALNRSHAAGFEAAYTGNDANNLPMLAVNAWLGYRVVGSAWTAEKTL</sequence>
<feature type="domain" description="N-acetyltransferase" evidence="3">
    <location>
        <begin position="3"/>
        <end position="147"/>
    </location>
</feature>
<dbReference type="InterPro" id="IPR016181">
    <property type="entry name" value="Acyl_CoA_acyltransferase"/>
</dbReference>
<dbReference type="InterPro" id="IPR050832">
    <property type="entry name" value="Bact_Acetyltransf"/>
</dbReference>
<evidence type="ECO:0000259" key="3">
    <source>
        <dbReference type="PROSITE" id="PS51186"/>
    </source>
</evidence>
<dbReference type="RefSeq" id="WP_238165282.1">
    <property type="nucleotide sequence ID" value="NZ_SNWQ01000001.1"/>
</dbReference>
<dbReference type="SUPFAM" id="SSF55729">
    <property type="entry name" value="Acyl-CoA N-acyltransferases (Nat)"/>
    <property type="match status" value="2"/>
</dbReference>
<dbReference type="Proteomes" id="UP000295388">
    <property type="component" value="Unassembled WGS sequence"/>
</dbReference>
<dbReference type="CDD" id="cd04301">
    <property type="entry name" value="NAT_SF"/>
    <property type="match status" value="1"/>
</dbReference>
<dbReference type="EMBL" id="SNWQ01000001">
    <property type="protein sequence ID" value="TDO54538.1"/>
    <property type="molecule type" value="Genomic_DNA"/>
</dbReference>
<keyword evidence="2 4" id="KW-0012">Acyltransferase</keyword>
<proteinExistence type="predicted"/>
<dbReference type="PANTHER" id="PTHR43877">
    <property type="entry name" value="AMINOALKYLPHOSPHONATE N-ACETYLTRANSFERASE-RELATED-RELATED"/>
    <property type="match status" value="1"/>
</dbReference>
<protein>
    <submittedName>
        <fullName evidence="4">L-amino acid N-acyltransferase YncA</fullName>
    </submittedName>
</protein>
<dbReference type="Gene3D" id="3.40.630.30">
    <property type="match status" value="1"/>
</dbReference>
<reference evidence="4 5" key="1">
    <citation type="submission" date="2019-03" db="EMBL/GenBank/DDBJ databases">
        <title>Genomic Encyclopedia of Type Strains, Phase III (KMG-III): the genomes of soil and plant-associated and newly described type strains.</title>
        <authorList>
            <person name="Whitman W."/>
        </authorList>
    </citation>
    <scope>NUCLEOTIDE SEQUENCE [LARGE SCALE GENOMIC DNA]</scope>
    <source>
        <strain evidence="4 5">VKM Ac-2527</strain>
    </source>
</reference>
<dbReference type="Pfam" id="PF00583">
    <property type="entry name" value="Acetyltransf_1"/>
    <property type="match status" value="1"/>
</dbReference>
<comment type="caution">
    <text evidence="4">The sequence shown here is derived from an EMBL/GenBank/DDBJ whole genome shotgun (WGS) entry which is preliminary data.</text>
</comment>
<name>A0A4R6KSS8_9ACTN</name>
<organism evidence="4 5">
    <name type="scientific">Kribbella caucasensis</name>
    <dbReference type="NCBI Taxonomy" id="2512215"/>
    <lineage>
        <taxon>Bacteria</taxon>
        <taxon>Bacillati</taxon>
        <taxon>Actinomycetota</taxon>
        <taxon>Actinomycetes</taxon>
        <taxon>Propionibacteriales</taxon>
        <taxon>Kribbellaceae</taxon>
        <taxon>Kribbella</taxon>
    </lineage>
</organism>
<dbReference type="PANTHER" id="PTHR43877:SF1">
    <property type="entry name" value="ACETYLTRANSFERASE"/>
    <property type="match status" value="1"/>
</dbReference>
<gene>
    <name evidence="4" type="ORF">EV643_101327</name>
</gene>
<keyword evidence="1 4" id="KW-0808">Transferase</keyword>
<evidence type="ECO:0000313" key="4">
    <source>
        <dbReference type="EMBL" id="TDO54538.1"/>
    </source>
</evidence>
<dbReference type="GO" id="GO:0016747">
    <property type="term" value="F:acyltransferase activity, transferring groups other than amino-acyl groups"/>
    <property type="evidence" value="ECO:0007669"/>
    <property type="project" value="InterPro"/>
</dbReference>
<accession>A0A4R6KSS8</accession>
<evidence type="ECO:0000256" key="2">
    <source>
        <dbReference type="ARBA" id="ARBA00023315"/>
    </source>
</evidence>
<dbReference type="InterPro" id="IPR000182">
    <property type="entry name" value="GNAT_dom"/>
</dbReference>
<dbReference type="AlphaFoldDB" id="A0A4R6KSS8"/>
<dbReference type="PROSITE" id="PS51186">
    <property type="entry name" value="GNAT"/>
    <property type="match status" value="1"/>
</dbReference>